<proteinExistence type="predicted"/>
<feature type="region of interest" description="Disordered" evidence="1">
    <location>
        <begin position="1"/>
        <end position="66"/>
    </location>
</feature>
<organism evidence="2 3">
    <name type="scientific">Trichoderma ghanense</name>
    <dbReference type="NCBI Taxonomy" id="65468"/>
    <lineage>
        <taxon>Eukaryota</taxon>
        <taxon>Fungi</taxon>
        <taxon>Dikarya</taxon>
        <taxon>Ascomycota</taxon>
        <taxon>Pezizomycotina</taxon>
        <taxon>Sordariomycetes</taxon>
        <taxon>Hypocreomycetidae</taxon>
        <taxon>Hypocreales</taxon>
        <taxon>Hypocreaceae</taxon>
        <taxon>Trichoderma</taxon>
    </lineage>
</organism>
<gene>
    <name evidence="2" type="ORF">CCMA1212_001843</name>
</gene>
<protein>
    <recommendedName>
        <fullName evidence="4">SSCRP protein</fullName>
    </recommendedName>
</protein>
<dbReference type="Proteomes" id="UP001642720">
    <property type="component" value="Unassembled WGS sequence"/>
</dbReference>
<evidence type="ECO:0000313" key="3">
    <source>
        <dbReference type="Proteomes" id="UP001642720"/>
    </source>
</evidence>
<feature type="compositionally biased region" description="Low complexity" evidence="1">
    <location>
        <begin position="24"/>
        <end position="54"/>
    </location>
</feature>
<name>A0ABY2HDT0_9HYPO</name>
<evidence type="ECO:0000256" key="1">
    <source>
        <dbReference type="SAM" id="MobiDB-lite"/>
    </source>
</evidence>
<evidence type="ECO:0000313" key="2">
    <source>
        <dbReference type="EMBL" id="TFB06500.1"/>
    </source>
</evidence>
<dbReference type="GeneID" id="300573706"/>
<dbReference type="EMBL" id="PPTA01000002">
    <property type="protein sequence ID" value="TFB06500.1"/>
    <property type="molecule type" value="Genomic_DNA"/>
</dbReference>
<keyword evidence="3" id="KW-1185">Reference proteome</keyword>
<feature type="region of interest" description="Disordered" evidence="1">
    <location>
        <begin position="136"/>
        <end position="158"/>
    </location>
</feature>
<evidence type="ECO:0008006" key="4">
    <source>
        <dbReference type="Google" id="ProtNLM"/>
    </source>
</evidence>
<reference evidence="2 3" key="1">
    <citation type="submission" date="2018-01" db="EMBL/GenBank/DDBJ databases">
        <title>Genome characterization of the sugarcane-associated fungus Trichoderma ghanense CCMA-1212 and their application in lignocelulose bioconversion.</title>
        <authorList>
            <person name="Steindorff A.S."/>
            <person name="Mendes T.D."/>
            <person name="Vilela E.S.D."/>
            <person name="Rodrigues D.S."/>
            <person name="Formighieri E.F."/>
            <person name="Melo I.S."/>
            <person name="Favaro L.C.L."/>
        </authorList>
    </citation>
    <scope>NUCLEOTIDE SEQUENCE [LARGE SCALE GENOMIC DNA]</scope>
    <source>
        <strain evidence="2 3">CCMA-1212</strain>
    </source>
</reference>
<sequence>MPALSAQHAIIGAKDTRAPTQRQSLLVSSPLRPILPSPSSSPRSRLRPALSDSLGKPPKGTTTVRAATPCISFGMVDNKPGDAPRGGTPKSCDACIHAQAPPYPEAHYHKRTKYADRMSDSRHLLRTYSGLCSRHRWQGSRPAERGAAAARRQHPRST</sequence>
<comment type="caution">
    <text evidence="2">The sequence shown here is derived from an EMBL/GenBank/DDBJ whole genome shotgun (WGS) entry which is preliminary data.</text>
</comment>
<accession>A0ABY2HDT0</accession>
<dbReference type="RefSeq" id="XP_073562701.1">
    <property type="nucleotide sequence ID" value="XM_073699256.1"/>
</dbReference>